<name>A0A348WRA2_9GAMM</name>
<dbReference type="Pfam" id="PF12069">
    <property type="entry name" value="DUF3549"/>
    <property type="match status" value="1"/>
</dbReference>
<dbReference type="EMBL" id="DMUP01000240">
    <property type="protein sequence ID" value="HAR57064.1"/>
    <property type="molecule type" value="Genomic_DNA"/>
</dbReference>
<evidence type="ECO:0000313" key="1">
    <source>
        <dbReference type="EMBL" id="HAR57064.1"/>
    </source>
</evidence>
<sequence length="340" mass="38978">MTDKIATIGEFLAAGNTEFQVFDLGRRLSQISVETFAAIEHQQQPHPFPLAHHAHLAILFRHKSSPQQDYLWFLKFPLDERGLLNVAARDQYLEYVVSALGQQLTDALTKEQEEQLKHNPYLFTPSETQRAALHAHISTQRQAAPSQYFDTTFDYLMGKHDDWQHIGVQGLHDCAARLMNLPELATAITEHYTNYAPTVQRYLAEALEQHSIPAKLRDFYLNELTEANETRALYALRALASMSNDKRVQKAVMTLLKQPIDANILTVVGARLWPTLQNEELLRLYLERIAELQQTWFQALFEDAVSLPELRPLVLRKIAQNDISIEVKQQLLKLKTQQAS</sequence>
<proteinExistence type="predicted"/>
<organism evidence="1 2">
    <name type="scientific">Idiomarina baltica</name>
    <dbReference type="NCBI Taxonomy" id="190892"/>
    <lineage>
        <taxon>Bacteria</taxon>
        <taxon>Pseudomonadati</taxon>
        <taxon>Pseudomonadota</taxon>
        <taxon>Gammaproteobacteria</taxon>
        <taxon>Alteromonadales</taxon>
        <taxon>Idiomarinaceae</taxon>
        <taxon>Idiomarina</taxon>
    </lineage>
</organism>
<dbReference type="InterPro" id="IPR021936">
    <property type="entry name" value="DUF3549"/>
</dbReference>
<dbReference type="AlphaFoldDB" id="A0A348WRA2"/>
<reference evidence="1 2" key="1">
    <citation type="journal article" date="2018" name="Nat. Biotechnol.">
        <title>A standardized bacterial taxonomy based on genome phylogeny substantially revises the tree of life.</title>
        <authorList>
            <person name="Parks D.H."/>
            <person name="Chuvochina M."/>
            <person name="Waite D.W."/>
            <person name="Rinke C."/>
            <person name="Skarshewski A."/>
            <person name="Chaumeil P.A."/>
            <person name="Hugenholtz P."/>
        </authorList>
    </citation>
    <scope>NUCLEOTIDE SEQUENCE [LARGE SCALE GENOMIC DNA]</scope>
    <source>
        <strain evidence="1">UBA9360</strain>
    </source>
</reference>
<dbReference type="STRING" id="314276.OS145_13059"/>
<comment type="caution">
    <text evidence="1">The sequence shown here is derived from an EMBL/GenBank/DDBJ whole genome shotgun (WGS) entry which is preliminary data.</text>
</comment>
<dbReference type="Proteomes" id="UP000262878">
    <property type="component" value="Unassembled WGS sequence"/>
</dbReference>
<protein>
    <submittedName>
        <fullName evidence="1">DUF3549 domain-containing protein</fullName>
    </submittedName>
</protein>
<evidence type="ECO:0000313" key="2">
    <source>
        <dbReference type="Proteomes" id="UP000262878"/>
    </source>
</evidence>
<accession>A0A348WRA2</accession>
<gene>
    <name evidence="1" type="ORF">DCR58_09830</name>
</gene>